<dbReference type="PRINTS" id="PR00747">
    <property type="entry name" value="GLYHDRLASE47"/>
</dbReference>
<evidence type="ECO:0000256" key="7">
    <source>
        <dbReference type="SAM" id="MobiDB-lite"/>
    </source>
</evidence>
<dbReference type="GeneID" id="24920085"/>
<feature type="active site" description="Proton donor" evidence="5">
    <location>
        <position position="331"/>
    </location>
</feature>
<keyword evidence="6" id="KW-0326">Glycosidase</keyword>
<dbReference type="Pfam" id="PF01532">
    <property type="entry name" value="Glyco_hydro_47"/>
    <property type="match status" value="1"/>
</dbReference>
<reference evidence="8" key="1">
    <citation type="submission" date="2010-02" db="EMBL/GenBank/DDBJ databases">
        <title>Sequencing and annotation of the Blastocystis hominis genome.</title>
        <authorList>
            <person name="Wincker P."/>
        </authorList>
    </citation>
    <scope>NUCLEOTIDE SEQUENCE</scope>
    <source>
        <strain evidence="8">Singapore isolate B</strain>
    </source>
</reference>
<comment type="subcellular location">
    <subcellularLocation>
        <location evidence="1">Endoplasmic reticulum</location>
    </subcellularLocation>
</comment>
<evidence type="ECO:0000256" key="4">
    <source>
        <dbReference type="ARBA" id="ARBA00023180"/>
    </source>
</evidence>
<keyword evidence="9" id="KW-1185">Reference proteome</keyword>
<dbReference type="InterPro" id="IPR001382">
    <property type="entry name" value="Glyco_hydro_47"/>
</dbReference>
<evidence type="ECO:0000313" key="8">
    <source>
        <dbReference type="EMBL" id="CBK23006.2"/>
    </source>
</evidence>
<feature type="active site" evidence="5">
    <location>
        <position position="362"/>
    </location>
</feature>
<feature type="active site" description="Proton donor" evidence="5">
    <location>
        <position position="78"/>
    </location>
</feature>
<dbReference type="GO" id="GO:0005975">
    <property type="term" value="P:carbohydrate metabolic process"/>
    <property type="evidence" value="ECO:0007669"/>
    <property type="project" value="InterPro"/>
</dbReference>
<dbReference type="GO" id="GO:0044322">
    <property type="term" value="C:endoplasmic reticulum quality control compartment"/>
    <property type="evidence" value="ECO:0007669"/>
    <property type="project" value="GOC"/>
</dbReference>
<feature type="compositionally biased region" description="Polar residues" evidence="7">
    <location>
        <begin position="575"/>
        <end position="586"/>
    </location>
</feature>
<proteinExistence type="inferred from homology"/>
<dbReference type="PANTHER" id="PTHR45679">
    <property type="entry name" value="ER DEGRADATION-ENHANCING ALPHA-MANNOSIDASE-LIKE PROTEIN 2"/>
    <property type="match status" value="1"/>
</dbReference>
<evidence type="ECO:0000256" key="6">
    <source>
        <dbReference type="RuleBase" id="RU361193"/>
    </source>
</evidence>
<evidence type="ECO:0000256" key="3">
    <source>
        <dbReference type="ARBA" id="ARBA00022824"/>
    </source>
</evidence>
<dbReference type="OMA" id="EEFWRMF"/>
<feature type="active site" evidence="5">
    <location>
        <position position="227"/>
    </location>
</feature>
<protein>
    <recommendedName>
        <fullName evidence="6">alpha-1,2-Mannosidase</fullName>
        <ecNumber evidence="6">3.2.1.-</ecNumber>
    </recommendedName>
</protein>
<dbReference type="Proteomes" id="UP000008312">
    <property type="component" value="Unassembled WGS sequence"/>
</dbReference>
<dbReference type="OrthoDB" id="8118055at2759"/>
<dbReference type="PANTHER" id="PTHR45679:SF6">
    <property type="entry name" value="ER DEGRADATION-ENHANCING ALPHA-MANNOSIDASE-LIKE PROTEIN 2"/>
    <property type="match status" value="1"/>
</dbReference>
<dbReference type="AlphaFoldDB" id="D8M4L7"/>
<evidence type="ECO:0000256" key="2">
    <source>
        <dbReference type="ARBA" id="ARBA00007658"/>
    </source>
</evidence>
<dbReference type="GO" id="GO:1904380">
    <property type="term" value="P:endoplasmic reticulum mannose trimming"/>
    <property type="evidence" value="ECO:0007669"/>
    <property type="project" value="InterPro"/>
</dbReference>
<dbReference type="GO" id="GO:0005509">
    <property type="term" value="F:calcium ion binding"/>
    <property type="evidence" value="ECO:0007669"/>
    <property type="project" value="InterPro"/>
</dbReference>
<sequence>MFLHGYSNYMTYAYPAPQLDPLACGKARFPQSDIPYMTLIDTLDTLHVLEFDDLFIDAVIRLEALPDFDFDENVSVFETTIRTLGGLLSAHMLLTDNETIIEAFNQRHPEAKPFHYSNHLLDLARDLGDRLLKAFQPNGLAFGSVNLRLGVLWNETQISSLAGIGSCLLEFAALSSLTDDLKYIDTARRCMVRLYELRSPYDMVGKHLDIRKEKWTELSSCFGRNSDSYYEYLLKGYILLNDNQLYDMFMTLYYAIDVYNKVDHRMVVELQDKVFWHEVSDYNKPETLVPFSYSLSAFWPGVQFLAGDYVGGKTTLMRFLYVWDYFGYIPEYFNIAAREAVHGGEELHCVLLSTLSYPLRPEVIESMMYHDTVFGTGEMVHWGKMILHQLNNTRTKCGWASIKNIITGEVIGEMPSFMLSETLKYLYLLYSNVFLRFFLHVGLAIPRTRMALHHRRPSLQHLPHPIQRTSPQRSSWLRPPHAVVHPRGQFALRRIHRSALGSSLLRLLRQRFLSPGSLGRAAASLRLPAQPLGVSQAARSASMSRRAAAGAAAAPLGVRGPRVLHASPTSRDRTLPSSPTYTTNNS</sequence>
<dbReference type="GO" id="GO:0016020">
    <property type="term" value="C:membrane"/>
    <property type="evidence" value="ECO:0007669"/>
    <property type="project" value="InterPro"/>
</dbReference>
<keyword evidence="3" id="KW-0256">Endoplasmic reticulum</keyword>
<dbReference type="Gene3D" id="1.50.10.10">
    <property type="match status" value="1"/>
</dbReference>
<keyword evidence="6" id="KW-0378">Hydrolase</keyword>
<dbReference type="GO" id="GO:0004571">
    <property type="term" value="F:mannosyl-oligosaccharide 1,2-alpha-mannosidase activity"/>
    <property type="evidence" value="ECO:0007669"/>
    <property type="project" value="InterPro"/>
</dbReference>
<gene>
    <name evidence="8" type="ORF">GSBLH_T00002957001</name>
</gene>
<keyword evidence="4" id="KW-0325">Glycoprotein</keyword>
<dbReference type="EC" id="3.2.1.-" evidence="6"/>
<dbReference type="InterPro" id="IPR036026">
    <property type="entry name" value="Seven-hairpin_glycosidases"/>
</dbReference>
<dbReference type="EMBL" id="FN668653">
    <property type="protein sequence ID" value="CBK23006.2"/>
    <property type="molecule type" value="Genomic_DNA"/>
</dbReference>
<dbReference type="InterPro" id="IPR044674">
    <property type="entry name" value="EDEM1/2/3"/>
</dbReference>
<accession>D8M4L7</accession>
<name>D8M4L7_BLAHO</name>
<dbReference type="RefSeq" id="XP_012897054.1">
    <property type="nucleotide sequence ID" value="XM_013041600.1"/>
</dbReference>
<comment type="similarity">
    <text evidence="2 6">Belongs to the glycosyl hydrolase 47 family.</text>
</comment>
<feature type="region of interest" description="Disordered" evidence="7">
    <location>
        <begin position="559"/>
        <end position="586"/>
    </location>
</feature>
<dbReference type="InParanoid" id="D8M4L7"/>
<evidence type="ECO:0000256" key="5">
    <source>
        <dbReference type="PIRSR" id="PIRSR601382-1"/>
    </source>
</evidence>
<evidence type="ECO:0000313" key="9">
    <source>
        <dbReference type="Proteomes" id="UP000008312"/>
    </source>
</evidence>
<dbReference type="InterPro" id="IPR012341">
    <property type="entry name" value="6hp_glycosidase-like_sf"/>
</dbReference>
<dbReference type="SUPFAM" id="SSF48225">
    <property type="entry name" value="Seven-hairpin glycosidases"/>
    <property type="match status" value="1"/>
</dbReference>
<organism evidence="8">
    <name type="scientific">Blastocystis hominis</name>
    <dbReference type="NCBI Taxonomy" id="12968"/>
    <lineage>
        <taxon>Eukaryota</taxon>
        <taxon>Sar</taxon>
        <taxon>Stramenopiles</taxon>
        <taxon>Bigyra</taxon>
        <taxon>Opalozoa</taxon>
        <taxon>Opalinata</taxon>
        <taxon>Blastocystidae</taxon>
        <taxon>Blastocystis</taxon>
    </lineage>
</organism>
<evidence type="ECO:0000256" key="1">
    <source>
        <dbReference type="ARBA" id="ARBA00004240"/>
    </source>
</evidence>